<accession>A0A4U6V0Y1</accession>
<dbReference type="AlphaFoldDB" id="A0A4U6V0Y1"/>
<keyword evidence="4" id="KW-1185">Reference proteome</keyword>
<keyword evidence="1" id="KW-1133">Transmembrane helix</keyword>
<proteinExistence type="predicted"/>
<dbReference type="EMBL" id="CM016555">
    <property type="protein sequence ID" value="TKW21394.1"/>
    <property type="molecule type" value="Genomic_DNA"/>
</dbReference>
<feature type="chain" id="PRO_5020718550" evidence="2">
    <location>
        <begin position="21"/>
        <end position="81"/>
    </location>
</feature>
<evidence type="ECO:0000313" key="4">
    <source>
        <dbReference type="Proteomes" id="UP000298652"/>
    </source>
</evidence>
<evidence type="ECO:0000313" key="3">
    <source>
        <dbReference type="EMBL" id="TKW21394.1"/>
    </source>
</evidence>
<keyword evidence="2" id="KW-0732">Signal</keyword>
<reference evidence="3" key="1">
    <citation type="submission" date="2019-03" db="EMBL/GenBank/DDBJ databases">
        <title>WGS assembly of Setaria viridis.</title>
        <authorList>
            <person name="Huang P."/>
            <person name="Jenkins J."/>
            <person name="Grimwood J."/>
            <person name="Barry K."/>
            <person name="Healey A."/>
            <person name="Mamidi S."/>
            <person name="Sreedasyam A."/>
            <person name="Shu S."/>
            <person name="Feldman M."/>
            <person name="Wu J."/>
            <person name="Yu Y."/>
            <person name="Chen C."/>
            <person name="Johnson J."/>
            <person name="Rokhsar D."/>
            <person name="Baxter I."/>
            <person name="Schmutz J."/>
            <person name="Brutnell T."/>
            <person name="Kellogg E."/>
        </authorList>
    </citation>
    <scope>NUCLEOTIDE SEQUENCE [LARGE SCALE GENOMIC DNA]</scope>
</reference>
<evidence type="ECO:0000256" key="2">
    <source>
        <dbReference type="SAM" id="SignalP"/>
    </source>
</evidence>
<sequence length="81" mass="9072">MWPQVLVLMAEGLCCSPGRCTWSWQVLVAVITLPVEWLRDQVAHTEDDKRLPAELYSSLLACGLQIVCHAILCFFSAVLIL</sequence>
<evidence type="ECO:0000256" key="1">
    <source>
        <dbReference type="SAM" id="Phobius"/>
    </source>
</evidence>
<feature type="signal peptide" evidence="2">
    <location>
        <begin position="1"/>
        <end position="20"/>
    </location>
</feature>
<organism evidence="3 4">
    <name type="scientific">Setaria viridis</name>
    <name type="common">Green bristlegrass</name>
    <name type="synonym">Setaria italica subsp. viridis</name>
    <dbReference type="NCBI Taxonomy" id="4556"/>
    <lineage>
        <taxon>Eukaryota</taxon>
        <taxon>Viridiplantae</taxon>
        <taxon>Streptophyta</taxon>
        <taxon>Embryophyta</taxon>
        <taxon>Tracheophyta</taxon>
        <taxon>Spermatophyta</taxon>
        <taxon>Magnoliopsida</taxon>
        <taxon>Liliopsida</taxon>
        <taxon>Poales</taxon>
        <taxon>Poaceae</taxon>
        <taxon>PACMAD clade</taxon>
        <taxon>Panicoideae</taxon>
        <taxon>Panicodae</taxon>
        <taxon>Paniceae</taxon>
        <taxon>Cenchrinae</taxon>
        <taxon>Setaria</taxon>
    </lineage>
</organism>
<gene>
    <name evidence="3" type="ORF">SEVIR_4G161701v2</name>
</gene>
<keyword evidence="1" id="KW-0472">Membrane</keyword>
<keyword evidence="1" id="KW-0812">Transmembrane</keyword>
<name>A0A4U6V0Y1_SETVI</name>
<feature type="transmembrane region" description="Helical" evidence="1">
    <location>
        <begin position="55"/>
        <end position="80"/>
    </location>
</feature>
<dbReference type="Gramene" id="TKW21394">
    <property type="protein sequence ID" value="TKW21394"/>
    <property type="gene ID" value="SEVIR_4G161701v2"/>
</dbReference>
<dbReference type="Proteomes" id="UP000298652">
    <property type="component" value="Chromosome 4"/>
</dbReference>
<protein>
    <submittedName>
        <fullName evidence="3">Uncharacterized protein</fullName>
    </submittedName>
</protein>